<protein>
    <submittedName>
        <fullName evidence="3">Uncharacterized protein</fullName>
    </submittedName>
</protein>
<evidence type="ECO:0000313" key="4">
    <source>
        <dbReference type="Proteomes" id="UP000250043"/>
    </source>
</evidence>
<organism evidence="3 4">
    <name type="scientific">Obba rivulosa</name>
    <dbReference type="NCBI Taxonomy" id="1052685"/>
    <lineage>
        <taxon>Eukaryota</taxon>
        <taxon>Fungi</taxon>
        <taxon>Dikarya</taxon>
        <taxon>Basidiomycota</taxon>
        <taxon>Agaricomycotina</taxon>
        <taxon>Agaricomycetes</taxon>
        <taxon>Polyporales</taxon>
        <taxon>Gelatoporiaceae</taxon>
        <taxon>Obba</taxon>
    </lineage>
</organism>
<dbReference type="Proteomes" id="UP000250043">
    <property type="component" value="Unassembled WGS sequence"/>
</dbReference>
<dbReference type="EMBL" id="KV722334">
    <property type="protein sequence ID" value="OCH95824.1"/>
    <property type="molecule type" value="Genomic_DNA"/>
</dbReference>
<dbReference type="AlphaFoldDB" id="A0A8E2DTT3"/>
<evidence type="ECO:0000256" key="1">
    <source>
        <dbReference type="SAM" id="MobiDB-lite"/>
    </source>
</evidence>
<keyword evidence="2" id="KW-0812">Transmembrane</keyword>
<gene>
    <name evidence="3" type="ORF">OBBRIDRAFT_871528</name>
</gene>
<evidence type="ECO:0000313" key="3">
    <source>
        <dbReference type="EMBL" id="OCH95824.1"/>
    </source>
</evidence>
<name>A0A8E2DTT3_9APHY</name>
<keyword evidence="2" id="KW-1133">Transmembrane helix</keyword>
<feature type="transmembrane region" description="Helical" evidence="2">
    <location>
        <begin position="86"/>
        <end position="105"/>
    </location>
</feature>
<reference evidence="3 4" key="1">
    <citation type="submission" date="2016-07" db="EMBL/GenBank/DDBJ databases">
        <title>Draft genome of the white-rot fungus Obba rivulosa 3A-2.</title>
        <authorList>
            <consortium name="DOE Joint Genome Institute"/>
            <person name="Miettinen O."/>
            <person name="Riley R."/>
            <person name="Acob R."/>
            <person name="Barry K."/>
            <person name="Cullen D."/>
            <person name="De Vries R."/>
            <person name="Hainaut M."/>
            <person name="Hatakka A."/>
            <person name="Henrissat B."/>
            <person name="Hilden K."/>
            <person name="Kuo R."/>
            <person name="Labutti K."/>
            <person name="Lipzen A."/>
            <person name="Makela M.R."/>
            <person name="Sandor L."/>
            <person name="Spatafora J.W."/>
            <person name="Grigoriev I.V."/>
            <person name="Hibbett D.S."/>
        </authorList>
    </citation>
    <scope>NUCLEOTIDE SEQUENCE [LARGE SCALE GENOMIC DNA]</scope>
    <source>
        <strain evidence="3 4">3A-2</strain>
    </source>
</reference>
<proteinExistence type="predicted"/>
<keyword evidence="2" id="KW-0472">Membrane</keyword>
<feature type="transmembrane region" description="Helical" evidence="2">
    <location>
        <begin position="145"/>
        <end position="166"/>
    </location>
</feature>
<feature type="region of interest" description="Disordered" evidence="1">
    <location>
        <begin position="202"/>
        <end position="222"/>
    </location>
</feature>
<accession>A0A8E2DTT3</accession>
<keyword evidence="4" id="KW-1185">Reference proteome</keyword>
<feature type="transmembrane region" description="Helical" evidence="2">
    <location>
        <begin position="12"/>
        <end position="33"/>
    </location>
</feature>
<evidence type="ECO:0000256" key="2">
    <source>
        <dbReference type="SAM" id="Phobius"/>
    </source>
</evidence>
<dbReference type="OrthoDB" id="2552042at2759"/>
<sequence>MKPREYCCCAIPINYAGVYVTLLEQFVLGILAGTLSVATPSIVGASTPSSAKWIFAIICYAGAAIQVLGFYGVWKERPILFRRYTTLHLLITLAAFSIAAVWIILSATRHTQAKSSCENTFFIGNPGVITSEGNLLCDIFPWVDVGIMGGLWLLLAVMQVYMYIVISSFSKGQERDHLKYDSLYDMAKPFNNDIDNDIPLNERGGPWDSRPSTESLVGPGGYHTRHSSIASVSTVLASRAEKPNDFPSYPPAPETAYTQEPGATPHVNEYYDQGYSGGVGYPEPIQNHPGAS</sequence>
<feature type="region of interest" description="Disordered" evidence="1">
    <location>
        <begin position="241"/>
        <end position="292"/>
    </location>
</feature>
<feature type="transmembrane region" description="Helical" evidence="2">
    <location>
        <begin position="53"/>
        <end position="74"/>
    </location>
</feature>